<feature type="domain" description="Helicase ATP-binding" evidence="5">
    <location>
        <begin position="13"/>
        <end position="326"/>
    </location>
</feature>
<dbReference type="InterPro" id="IPR014013">
    <property type="entry name" value="Helic_SF1/SF2_ATP-bd_DinG/Rad3"/>
</dbReference>
<organism evidence="6 7">
    <name type="scientific">Arthrobacter caoxuetaonis</name>
    <dbReference type="NCBI Taxonomy" id="2886935"/>
    <lineage>
        <taxon>Bacteria</taxon>
        <taxon>Bacillati</taxon>
        <taxon>Actinomycetota</taxon>
        <taxon>Actinomycetes</taxon>
        <taxon>Micrococcales</taxon>
        <taxon>Micrococcaceae</taxon>
        <taxon>Arthrobacter</taxon>
    </lineage>
</organism>
<comment type="caution">
    <text evidence="6">The sequence shown here is derived from an EMBL/GenBank/DDBJ whole genome shotgun (WGS) entry which is preliminary data.</text>
</comment>
<dbReference type="PANTHER" id="PTHR11472">
    <property type="entry name" value="DNA REPAIR DEAD HELICASE RAD3/XP-D SUBFAMILY MEMBER"/>
    <property type="match status" value="1"/>
</dbReference>
<dbReference type="Gene3D" id="3.40.50.300">
    <property type="entry name" value="P-loop containing nucleotide triphosphate hydrolases"/>
    <property type="match status" value="2"/>
</dbReference>
<dbReference type="PANTHER" id="PTHR11472:SF34">
    <property type="entry name" value="REGULATOR OF TELOMERE ELONGATION HELICASE 1"/>
    <property type="match status" value="1"/>
</dbReference>
<dbReference type="Proteomes" id="UP001139158">
    <property type="component" value="Unassembled WGS sequence"/>
</dbReference>
<dbReference type="GO" id="GO:0016818">
    <property type="term" value="F:hydrolase activity, acting on acid anhydrides, in phosphorus-containing anhydrides"/>
    <property type="evidence" value="ECO:0007669"/>
    <property type="project" value="InterPro"/>
</dbReference>
<dbReference type="InterPro" id="IPR006555">
    <property type="entry name" value="ATP-dep_Helicase_C"/>
</dbReference>
<dbReference type="GO" id="GO:0003678">
    <property type="term" value="F:DNA helicase activity"/>
    <property type="evidence" value="ECO:0007669"/>
    <property type="project" value="TreeGrafter"/>
</dbReference>
<dbReference type="PROSITE" id="PS51193">
    <property type="entry name" value="HELICASE_ATP_BIND_2"/>
    <property type="match status" value="1"/>
</dbReference>
<dbReference type="InterPro" id="IPR045028">
    <property type="entry name" value="DinG/Rad3-like"/>
</dbReference>
<dbReference type="GO" id="GO:0003676">
    <property type="term" value="F:nucleic acid binding"/>
    <property type="evidence" value="ECO:0007669"/>
    <property type="project" value="InterPro"/>
</dbReference>
<dbReference type="AlphaFoldDB" id="A0A9X1SDR3"/>
<evidence type="ECO:0000256" key="1">
    <source>
        <dbReference type="ARBA" id="ARBA00022741"/>
    </source>
</evidence>
<evidence type="ECO:0000256" key="3">
    <source>
        <dbReference type="ARBA" id="ARBA00022840"/>
    </source>
</evidence>
<gene>
    <name evidence="6" type="ORF">LJ757_16820</name>
</gene>
<keyword evidence="1" id="KW-0547">Nucleotide-binding</keyword>
<dbReference type="SMART" id="SM00491">
    <property type="entry name" value="HELICc2"/>
    <property type="match status" value="1"/>
</dbReference>
<sequence>MTTMMKTLTEAVRIATGIPDAMPRPGQATLTEHIEEAIKTTGHVVGVAPTGLGKSLSLLAPAMVAAAELGQRTIISTESLSLQAQIIDKDAPNAAAACEKVTGTRPDVALLKGFSNYLCLAAVRDTAEAVTGTAGARLTTPELRSKLAALPKTGNAQLDGRPFDLAKGVPLLIWALSLKEGDPGDKQSFDGDLTNELWNAVSVGPGECIGDSCPVFEYCKPKKARAKAAEADIVVTNHSMLAVQAAKGVPVLVGNKNLGEFHIIMVDEAHALPENVRNAGASEVSVATVTGLARSITRVLDEMDPRVERLVKEGKALALELNEELATLGRGTKSGEVRKITENEDPVEATGDMMIGWAKSVKGALEVPSSSPNTKIRLAAKRLTGRMDTFIANISAVKLHKTGVARWIEMKSPPKDARNQTPYWAASSSPVNVGGMLQANLWTAPMLPDEEDPIVQAMKEAGEPVEEETGTYPMTVIAVSATLPGRFGYQAGMTAENVSYPSPFDKAYGSSLLYIPKLAGPELQELYPGWAPGRRARFDARLHEGWAARKNVELVEASLGRALILSAKSSSGERYAKELRAAAKGRWKVYSQWDGQSTRYLMSAWRDDEHAVLVGTKSLMTGVDAPGRTCSLVTVDRIPRQAGNPVGDARVEALMEALQTDKWSADRLVYVAEAALLLEQAAGRLIRSMGDVGMFAVLDPRFLKTGPVSYPEPTRRIYKKAVERFLRVTTSHKAAIEFLEGLETGDLGLAA</sequence>
<dbReference type="SUPFAM" id="SSF52540">
    <property type="entry name" value="P-loop containing nucleoside triphosphate hydrolases"/>
    <property type="match status" value="1"/>
</dbReference>
<dbReference type="SMART" id="SM00487">
    <property type="entry name" value="DEXDc"/>
    <property type="match status" value="1"/>
</dbReference>
<evidence type="ECO:0000259" key="5">
    <source>
        <dbReference type="PROSITE" id="PS51193"/>
    </source>
</evidence>
<dbReference type="GO" id="GO:0005524">
    <property type="term" value="F:ATP binding"/>
    <property type="evidence" value="ECO:0007669"/>
    <property type="project" value="UniProtKB-KW"/>
</dbReference>
<dbReference type="EMBL" id="JAJFZV010000018">
    <property type="protein sequence ID" value="MCC3299458.1"/>
    <property type="molecule type" value="Genomic_DNA"/>
</dbReference>
<keyword evidence="6" id="KW-0347">Helicase</keyword>
<dbReference type="RefSeq" id="WP_227897444.1">
    <property type="nucleotide sequence ID" value="NZ_CP099467.1"/>
</dbReference>
<keyword evidence="3" id="KW-0067">ATP-binding</keyword>
<comment type="similarity">
    <text evidence="4">Belongs to the helicase family. DinG subfamily.</text>
</comment>
<dbReference type="InterPro" id="IPR027417">
    <property type="entry name" value="P-loop_NTPase"/>
</dbReference>
<dbReference type="GO" id="GO:0006139">
    <property type="term" value="P:nucleobase-containing compound metabolic process"/>
    <property type="evidence" value="ECO:0007669"/>
    <property type="project" value="InterPro"/>
</dbReference>
<evidence type="ECO:0000313" key="7">
    <source>
        <dbReference type="Proteomes" id="UP001139158"/>
    </source>
</evidence>
<evidence type="ECO:0000313" key="6">
    <source>
        <dbReference type="EMBL" id="MCC3299458.1"/>
    </source>
</evidence>
<dbReference type="Pfam" id="PF13307">
    <property type="entry name" value="Helicase_C_2"/>
    <property type="match status" value="1"/>
</dbReference>
<proteinExistence type="inferred from homology"/>
<keyword evidence="2" id="KW-0378">Hydrolase</keyword>
<keyword evidence="7" id="KW-1185">Reference proteome</keyword>
<dbReference type="InterPro" id="IPR014001">
    <property type="entry name" value="Helicase_ATP-bd"/>
</dbReference>
<evidence type="ECO:0000256" key="4">
    <source>
        <dbReference type="ARBA" id="ARBA00038058"/>
    </source>
</evidence>
<reference evidence="6" key="1">
    <citation type="submission" date="2021-10" db="EMBL/GenBank/DDBJ databases">
        <title>Novel species in genus Arthrobacter.</title>
        <authorList>
            <person name="Liu Y."/>
        </authorList>
    </citation>
    <scope>NUCLEOTIDE SEQUENCE</scope>
    <source>
        <strain evidence="6">Zg-Y453</strain>
    </source>
</reference>
<evidence type="ECO:0000256" key="2">
    <source>
        <dbReference type="ARBA" id="ARBA00022801"/>
    </source>
</evidence>
<name>A0A9X1SDR3_9MICC</name>
<protein>
    <submittedName>
        <fullName evidence="6">ATP-dependent DNA helicase</fullName>
    </submittedName>
</protein>
<accession>A0A9X1SDR3</accession>